<evidence type="ECO:0000256" key="2">
    <source>
        <dbReference type="ARBA" id="ARBA00023125"/>
    </source>
</evidence>
<evidence type="ECO:0000256" key="3">
    <source>
        <dbReference type="ARBA" id="ARBA00023163"/>
    </source>
</evidence>
<dbReference type="STRING" id="394096.DB31_6541"/>
<dbReference type="EMBL" id="JMCB01000004">
    <property type="protein sequence ID" value="KFE69566.1"/>
    <property type="molecule type" value="Genomic_DNA"/>
</dbReference>
<evidence type="ECO:0000313" key="5">
    <source>
        <dbReference type="EMBL" id="KFE69566.1"/>
    </source>
</evidence>
<dbReference type="InterPro" id="IPR036388">
    <property type="entry name" value="WH-like_DNA-bd_sf"/>
</dbReference>
<dbReference type="PROSITE" id="PS50995">
    <property type="entry name" value="HTH_MARR_2"/>
    <property type="match status" value="1"/>
</dbReference>
<dbReference type="GO" id="GO:0003700">
    <property type="term" value="F:DNA-binding transcription factor activity"/>
    <property type="evidence" value="ECO:0007669"/>
    <property type="project" value="InterPro"/>
</dbReference>
<dbReference type="GO" id="GO:0003677">
    <property type="term" value="F:DNA binding"/>
    <property type="evidence" value="ECO:0007669"/>
    <property type="project" value="UniProtKB-KW"/>
</dbReference>
<keyword evidence="1" id="KW-0805">Transcription regulation</keyword>
<sequence length="168" mass="18798">MSELSEEVRVQVARLRHLLIDVGRQGIFSSPLAAPAEGDMEPLHFESLWWLRAEGFLTINTLAERLGGVAMPRMSRMIDRLEEAGWVQRVKIVREDRRHVSVRLTDSGRAQAEQVDALVQARMARLLLPLAGEDRSALMDLLERWVEAVGRATQQVDSESLALSASDG</sequence>
<dbReference type="Gene3D" id="1.10.10.10">
    <property type="entry name" value="Winged helix-like DNA-binding domain superfamily/Winged helix DNA-binding domain"/>
    <property type="match status" value="1"/>
</dbReference>
<comment type="caution">
    <text evidence="5">The sequence shown here is derived from an EMBL/GenBank/DDBJ whole genome shotgun (WGS) entry which is preliminary data.</text>
</comment>
<dbReference type="SMART" id="SM00347">
    <property type="entry name" value="HTH_MARR"/>
    <property type="match status" value="1"/>
</dbReference>
<dbReference type="PANTHER" id="PTHR42756:SF1">
    <property type="entry name" value="TRANSCRIPTIONAL REPRESSOR OF EMRAB OPERON"/>
    <property type="match status" value="1"/>
</dbReference>
<dbReference type="Proteomes" id="UP000028725">
    <property type="component" value="Unassembled WGS sequence"/>
</dbReference>
<feature type="domain" description="HTH marR-type" evidence="4">
    <location>
        <begin position="1"/>
        <end position="147"/>
    </location>
</feature>
<keyword evidence="6" id="KW-1185">Reference proteome</keyword>
<dbReference type="Pfam" id="PF01047">
    <property type="entry name" value="MarR"/>
    <property type="match status" value="1"/>
</dbReference>
<organism evidence="5 6">
    <name type="scientific">Hyalangium minutum</name>
    <dbReference type="NCBI Taxonomy" id="394096"/>
    <lineage>
        <taxon>Bacteria</taxon>
        <taxon>Pseudomonadati</taxon>
        <taxon>Myxococcota</taxon>
        <taxon>Myxococcia</taxon>
        <taxon>Myxococcales</taxon>
        <taxon>Cystobacterineae</taxon>
        <taxon>Archangiaceae</taxon>
        <taxon>Hyalangium</taxon>
    </lineage>
</organism>
<dbReference type="InterPro" id="IPR000835">
    <property type="entry name" value="HTH_MarR-typ"/>
</dbReference>
<keyword evidence="2" id="KW-0238">DNA-binding</keyword>
<dbReference type="PANTHER" id="PTHR42756">
    <property type="entry name" value="TRANSCRIPTIONAL REGULATOR, MARR"/>
    <property type="match status" value="1"/>
</dbReference>
<dbReference type="RefSeq" id="WP_044186877.1">
    <property type="nucleotide sequence ID" value="NZ_JMCB01000004.1"/>
</dbReference>
<proteinExistence type="predicted"/>
<dbReference type="AlphaFoldDB" id="A0A085WPF3"/>
<evidence type="ECO:0000256" key="1">
    <source>
        <dbReference type="ARBA" id="ARBA00023015"/>
    </source>
</evidence>
<evidence type="ECO:0000259" key="4">
    <source>
        <dbReference type="PROSITE" id="PS50995"/>
    </source>
</evidence>
<protein>
    <submittedName>
        <fullName evidence="5">Transcriptional regulator, MarR family protein</fullName>
    </submittedName>
</protein>
<dbReference type="InterPro" id="IPR036390">
    <property type="entry name" value="WH_DNA-bd_sf"/>
</dbReference>
<dbReference type="SUPFAM" id="SSF46785">
    <property type="entry name" value="Winged helix' DNA-binding domain"/>
    <property type="match status" value="1"/>
</dbReference>
<reference evidence="5 6" key="1">
    <citation type="submission" date="2014-04" db="EMBL/GenBank/DDBJ databases">
        <title>Genome assembly of Hyalangium minutum DSM 14724.</title>
        <authorList>
            <person name="Sharma G."/>
            <person name="Subramanian S."/>
        </authorList>
    </citation>
    <scope>NUCLEOTIDE SEQUENCE [LARGE SCALE GENOMIC DNA]</scope>
    <source>
        <strain evidence="5 6">DSM 14724</strain>
    </source>
</reference>
<dbReference type="PATRIC" id="fig|394096.3.peg.2641"/>
<accession>A0A085WPF3</accession>
<dbReference type="OrthoDB" id="5381762at2"/>
<evidence type="ECO:0000313" key="6">
    <source>
        <dbReference type="Proteomes" id="UP000028725"/>
    </source>
</evidence>
<gene>
    <name evidence="5" type="ORF">DB31_6541</name>
</gene>
<name>A0A085WPF3_9BACT</name>
<keyword evidence="3" id="KW-0804">Transcription</keyword>